<accession>A0AAV2IDX0</accession>
<gene>
    <name evidence="2" type="ORF">GSLYS_00016611001</name>
</gene>
<evidence type="ECO:0000313" key="3">
    <source>
        <dbReference type="Proteomes" id="UP001497497"/>
    </source>
</evidence>
<evidence type="ECO:0000256" key="1">
    <source>
        <dbReference type="SAM" id="MobiDB-lite"/>
    </source>
</evidence>
<evidence type="ECO:0000313" key="2">
    <source>
        <dbReference type="EMBL" id="CAL1543077.1"/>
    </source>
</evidence>
<dbReference type="Proteomes" id="UP001497497">
    <property type="component" value="Unassembled WGS sequence"/>
</dbReference>
<dbReference type="AlphaFoldDB" id="A0AAV2IDX0"/>
<feature type="region of interest" description="Disordered" evidence="1">
    <location>
        <begin position="1"/>
        <end position="20"/>
    </location>
</feature>
<reference evidence="2 3" key="1">
    <citation type="submission" date="2024-04" db="EMBL/GenBank/DDBJ databases">
        <authorList>
            <consortium name="Genoscope - CEA"/>
            <person name="William W."/>
        </authorList>
    </citation>
    <scope>NUCLEOTIDE SEQUENCE [LARGE SCALE GENOMIC DNA]</scope>
</reference>
<sequence>SLTGARHSEPQVNFSLTGARHSEPQVNFSLTGARQSDRQVSFSLTGARQSDRQVSFPLPGAQQSDPQVVVVNFNETRLTNGSTFHVTAAPDTNTNKLIVLCGVGRARTDLRNVTLTCRFAGGRPQESTLPAPSGLFDLDVFGTTTAACQCNVKDVLEKIVGTTTFYLNFTVHEYVPRKQPLVKYGDLTVADGDQLRVSLDLLSEKRINLMCQVFDGYPRVVNITLTCRGSSPFTIEDTYIAEFVLTVTQKTDVPCFCTAGHETGLYRMTSSFAVNVSYVPTAEPVIYMGDTKTVNGGNYTHFVNNSVIEFDCFVLGGKPEVSNITFTFHFSEGPQVVTSPGSEAGFRASVRGVGLVRFECTAGHVTGLYNKHTVISVTYNVPQHVPQLNPEVKYRGQWVDDGGNITAVWTPSSPILIRCLVFDGYPSVSRIILTCGSFRQFFNTDTAVFALNDAKSLDGQRCVVSAEHVTGLYHKTASFTLHVHYQTSIVKMVANGREDLILVQSGDSVTIECEADGNPTPQMILYGLTNGSKAFSGPVSVNGTRLSRTFTAAAA</sequence>
<proteinExistence type="predicted"/>
<comment type="caution">
    <text evidence="2">The sequence shown here is derived from an EMBL/GenBank/DDBJ whole genome shotgun (WGS) entry which is preliminary data.</text>
</comment>
<feature type="non-terminal residue" evidence="2">
    <location>
        <position position="1"/>
    </location>
</feature>
<keyword evidence="3" id="KW-1185">Reference proteome</keyword>
<feature type="non-terminal residue" evidence="2">
    <location>
        <position position="555"/>
    </location>
</feature>
<dbReference type="EMBL" id="CAXITT010000523">
    <property type="protein sequence ID" value="CAL1543077.1"/>
    <property type="molecule type" value="Genomic_DNA"/>
</dbReference>
<protein>
    <submittedName>
        <fullName evidence="2">Uncharacterized protein</fullName>
    </submittedName>
</protein>
<name>A0AAV2IDX0_LYMST</name>
<organism evidence="2 3">
    <name type="scientific">Lymnaea stagnalis</name>
    <name type="common">Great pond snail</name>
    <name type="synonym">Helix stagnalis</name>
    <dbReference type="NCBI Taxonomy" id="6523"/>
    <lineage>
        <taxon>Eukaryota</taxon>
        <taxon>Metazoa</taxon>
        <taxon>Spiralia</taxon>
        <taxon>Lophotrochozoa</taxon>
        <taxon>Mollusca</taxon>
        <taxon>Gastropoda</taxon>
        <taxon>Heterobranchia</taxon>
        <taxon>Euthyneura</taxon>
        <taxon>Panpulmonata</taxon>
        <taxon>Hygrophila</taxon>
        <taxon>Lymnaeoidea</taxon>
        <taxon>Lymnaeidae</taxon>
        <taxon>Lymnaea</taxon>
    </lineage>
</organism>